<dbReference type="Gene3D" id="3.40.50.720">
    <property type="entry name" value="NAD(P)-binding Rossmann-like Domain"/>
    <property type="match status" value="1"/>
</dbReference>
<dbReference type="SUPFAM" id="SSF51735">
    <property type="entry name" value="NAD(P)-binding Rossmann-fold domains"/>
    <property type="match status" value="1"/>
</dbReference>
<dbReference type="AlphaFoldDB" id="A0A0C3S6M3"/>
<dbReference type="PANTHER" id="PTHR43157:SF31">
    <property type="entry name" value="PHOSPHATIDYLINOSITOL-GLYCAN BIOSYNTHESIS CLASS F PROTEIN"/>
    <property type="match status" value="1"/>
</dbReference>
<dbReference type="EMBL" id="KN840582">
    <property type="protein sequence ID" value="KIP04210.1"/>
    <property type="molecule type" value="Genomic_DNA"/>
</dbReference>
<keyword evidence="3" id="KW-1185">Reference proteome</keyword>
<evidence type="ECO:0000256" key="1">
    <source>
        <dbReference type="ARBA" id="ARBA00023002"/>
    </source>
</evidence>
<gene>
    <name evidence="2" type="ORF">PHLGIDRAFT_109878</name>
</gene>
<dbReference type="InterPro" id="IPR002347">
    <property type="entry name" value="SDR_fam"/>
</dbReference>
<dbReference type="STRING" id="745531.A0A0C3S6M3"/>
<dbReference type="Pfam" id="PF00106">
    <property type="entry name" value="adh_short"/>
    <property type="match status" value="1"/>
</dbReference>
<keyword evidence="1" id="KW-0560">Oxidoreductase</keyword>
<dbReference type="PRINTS" id="PR00081">
    <property type="entry name" value="GDHRDH"/>
</dbReference>
<dbReference type="InterPro" id="IPR036291">
    <property type="entry name" value="NAD(P)-bd_dom_sf"/>
</dbReference>
<evidence type="ECO:0000313" key="3">
    <source>
        <dbReference type="Proteomes" id="UP000053257"/>
    </source>
</evidence>
<dbReference type="PANTHER" id="PTHR43157">
    <property type="entry name" value="PHOSPHATIDYLINOSITOL-GLYCAN BIOSYNTHESIS CLASS F PROTEIN-RELATED"/>
    <property type="match status" value="1"/>
</dbReference>
<organism evidence="2 3">
    <name type="scientific">Phlebiopsis gigantea (strain 11061_1 CR5-6)</name>
    <name type="common">White-rot fungus</name>
    <name type="synonym">Peniophora gigantea</name>
    <dbReference type="NCBI Taxonomy" id="745531"/>
    <lineage>
        <taxon>Eukaryota</taxon>
        <taxon>Fungi</taxon>
        <taxon>Dikarya</taxon>
        <taxon>Basidiomycota</taxon>
        <taxon>Agaricomycotina</taxon>
        <taxon>Agaricomycetes</taxon>
        <taxon>Polyporales</taxon>
        <taxon>Phanerochaetaceae</taxon>
        <taxon>Phlebiopsis</taxon>
    </lineage>
</organism>
<sequence length="341" mass="38015">MGKFTFGTFVSNQWAKLDPALHVDLAGKTVIVIGANTGIGFEAAKHFAQMKPARLILGCRSEERGRKALEAIAHDTGYAAELQLIDLANFASVQDFAKRIGDAPVDILVMNAGVAEGTYKTTVDNWESTLQINHLATALLSFLLTPNMVRAAKEHNFHGRLVIVCSEVHWWAQFEKVLSAPHLLNALNDKEYSSNLENFVHRYPDSKLLNVFFTRAFAEHLQHSTPVIAASVNPGYCYSELRRNAPFIMQVRFKIMDWTMGRSAEGGARQLVWAALGPDGQDGPHVRHLQGAYVSNAEVFEPSDFVISKQGYEVQEKLWSETVDILKQVAPQVENIVQTYF</sequence>
<dbReference type="GO" id="GO:0016491">
    <property type="term" value="F:oxidoreductase activity"/>
    <property type="evidence" value="ECO:0007669"/>
    <property type="project" value="UniProtKB-KW"/>
</dbReference>
<reference evidence="2 3" key="1">
    <citation type="journal article" date="2014" name="PLoS Genet.">
        <title>Analysis of the Phlebiopsis gigantea genome, transcriptome and secretome provides insight into its pioneer colonization strategies of wood.</title>
        <authorList>
            <person name="Hori C."/>
            <person name="Ishida T."/>
            <person name="Igarashi K."/>
            <person name="Samejima M."/>
            <person name="Suzuki H."/>
            <person name="Master E."/>
            <person name="Ferreira P."/>
            <person name="Ruiz-Duenas F.J."/>
            <person name="Held B."/>
            <person name="Canessa P."/>
            <person name="Larrondo L.F."/>
            <person name="Schmoll M."/>
            <person name="Druzhinina I.S."/>
            <person name="Kubicek C.P."/>
            <person name="Gaskell J.A."/>
            <person name="Kersten P."/>
            <person name="St John F."/>
            <person name="Glasner J."/>
            <person name="Sabat G."/>
            <person name="Splinter BonDurant S."/>
            <person name="Syed K."/>
            <person name="Yadav J."/>
            <person name="Mgbeahuruike A.C."/>
            <person name="Kovalchuk A."/>
            <person name="Asiegbu F.O."/>
            <person name="Lackner G."/>
            <person name="Hoffmeister D."/>
            <person name="Rencoret J."/>
            <person name="Gutierrez A."/>
            <person name="Sun H."/>
            <person name="Lindquist E."/>
            <person name="Barry K."/>
            <person name="Riley R."/>
            <person name="Grigoriev I.V."/>
            <person name="Henrissat B."/>
            <person name="Kues U."/>
            <person name="Berka R.M."/>
            <person name="Martinez A.T."/>
            <person name="Covert S.F."/>
            <person name="Blanchette R.A."/>
            <person name="Cullen D."/>
        </authorList>
    </citation>
    <scope>NUCLEOTIDE SEQUENCE [LARGE SCALE GENOMIC DNA]</scope>
    <source>
        <strain evidence="2 3">11061_1 CR5-6</strain>
    </source>
</reference>
<protein>
    <submittedName>
        <fullName evidence="2">Uncharacterized protein</fullName>
    </submittedName>
</protein>
<name>A0A0C3S6M3_PHLG1</name>
<proteinExistence type="predicted"/>
<evidence type="ECO:0000313" key="2">
    <source>
        <dbReference type="EMBL" id="KIP04210.1"/>
    </source>
</evidence>
<dbReference type="Proteomes" id="UP000053257">
    <property type="component" value="Unassembled WGS sequence"/>
</dbReference>
<dbReference type="OrthoDB" id="542013at2759"/>
<dbReference type="HOGENOM" id="CLU_010194_44_4_1"/>
<accession>A0A0C3S6M3</accession>